<evidence type="ECO:0000256" key="1">
    <source>
        <dbReference type="ARBA" id="ARBA00010871"/>
    </source>
</evidence>
<dbReference type="Gene3D" id="3.30.470.20">
    <property type="entry name" value="ATP-grasp fold, B domain"/>
    <property type="match status" value="1"/>
</dbReference>
<dbReference type="Proteomes" id="UP000034927">
    <property type="component" value="Unassembled WGS sequence"/>
</dbReference>
<evidence type="ECO:0000313" key="6">
    <source>
        <dbReference type="EMBL" id="KKP59589.1"/>
    </source>
</evidence>
<comment type="caution">
    <text evidence="6">The sequence shown here is derived from an EMBL/GenBank/DDBJ whole genome shotgun (WGS) entry which is preliminary data.</text>
</comment>
<dbReference type="Gene3D" id="3.40.50.20">
    <property type="match status" value="1"/>
</dbReference>
<dbReference type="Pfam" id="PF07478">
    <property type="entry name" value="Dala_Dala_lig_C"/>
    <property type="match status" value="1"/>
</dbReference>
<keyword evidence="4" id="KW-0067">ATP-binding</keyword>
<protein>
    <submittedName>
        <fullName evidence="6">D-alanine-D-alanine ligase-like protein</fullName>
    </submittedName>
</protein>
<dbReference type="PANTHER" id="PTHR23132:SF23">
    <property type="entry name" value="D-ALANINE--D-ALANINE LIGASE B"/>
    <property type="match status" value="1"/>
</dbReference>
<dbReference type="Gene3D" id="3.30.1490.20">
    <property type="entry name" value="ATP-grasp fold, A domain"/>
    <property type="match status" value="1"/>
</dbReference>
<dbReference type="SUPFAM" id="SSF52440">
    <property type="entry name" value="PreATP-grasp domain"/>
    <property type="match status" value="1"/>
</dbReference>
<dbReference type="SUPFAM" id="SSF56059">
    <property type="entry name" value="Glutathione synthetase ATP-binding domain-like"/>
    <property type="match status" value="1"/>
</dbReference>
<evidence type="ECO:0000259" key="5">
    <source>
        <dbReference type="PROSITE" id="PS50975"/>
    </source>
</evidence>
<dbReference type="InterPro" id="IPR011761">
    <property type="entry name" value="ATP-grasp"/>
</dbReference>
<dbReference type="GO" id="GO:0046872">
    <property type="term" value="F:metal ion binding"/>
    <property type="evidence" value="ECO:0007669"/>
    <property type="project" value="InterPro"/>
</dbReference>
<sequence>MHIGLVYNMRHTKPDLNNPEYLKEAEFDEPTTIEGMTRALEKLGHTVVGIEANEDAYEKLRNLKSKIDLVFNVAEGMHGADREAQLPAMMEMLQIPYTGPKPLGYAVGLNKSVAKEILTSYGIATPHWMTVSKLSYLEENPVNFFPVIAKPLAEGSSKGITAKNLVDNTEDLKNLVAELLEKFHQPVIIEEYLPGREFTVAVIGNPARVLPIVEITFNELPEGMPKFDHFEAKWIYDNPEQQKDPVICPAVLTPELKSKIEELCLRSFDALEMRDWARIDVRLDKNGTPSFIEVNCPPGVMPDPKDNSRFVRAALADGLSYEKMLEEILQSACKRYGIVYEGTRSKE</sequence>
<dbReference type="InterPro" id="IPR016185">
    <property type="entry name" value="PreATP-grasp_dom_sf"/>
</dbReference>
<feature type="domain" description="ATP-grasp" evidence="5">
    <location>
        <begin position="115"/>
        <end position="330"/>
    </location>
</feature>
<dbReference type="PROSITE" id="PS50975">
    <property type="entry name" value="ATP_GRASP"/>
    <property type="match status" value="1"/>
</dbReference>
<evidence type="ECO:0000256" key="4">
    <source>
        <dbReference type="PROSITE-ProRule" id="PRU00409"/>
    </source>
</evidence>
<evidence type="ECO:0000313" key="7">
    <source>
        <dbReference type="Proteomes" id="UP000034927"/>
    </source>
</evidence>
<dbReference type="InterPro" id="IPR011095">
    <property type="entry name" value="Dala_Dala_lig_C"/>
</dbReference>
<reference evidence="6 7" key="1">
    <citation type="journal article" date="2015" name="Nature">
        <title>rRNA introns, odd ribosomes, and small enigmatic genomes across a large radiation of phyla.</title>
        <authorList>
            <person name="Brown C.T."/>
            <person name="Hug L.A."/>
            <person name="Thomas B.C."/>
            <person name="Sharon I."/>
            <person name="Castelle C.J."/>
            <person name="Singh A."/>
            <person name="Wilkins M.J."/>
            <person name="Williams K.H."/>
            <person name="Banfield J.F."/>
        </authorList>
    </citation>
    <scope>NUCLEOTIDE SEQUENCE [LARGE SCALE GENOMIC DNA]</scope>
</reference>
<dbReference type="PANTHER" id="PTHR23132">
    <property type="entry name" value="D-ALANINE--D-ALANINE LIGASE"/>
    <property type="match status" value="1"/>
</dbReference>
<accession>A0A0G0ART0</accession>
<proteinExistence type="inferred from homology"/>
<name>A0A0G0ART0_9BACT</name>
<organism evidence="6 7">
    <name type="scientific">Candidatus Magasanikbacteria bacterium GW2011_GWC2_34_16</name>
    <dbReference type="NCBI Taxonomy" id="1619045"/>
    <lineage>
        <taxon>Bacteria</taxon>
        <taxon>Candidatus Magasanikiibacteriota</taxon>
    </lineage>
</organism>
<dbReference type="InterPro" id="IPR013815">
    <property type="entry name" value="ATP_grasp_subdomain_1"/>
</dbReference>
<keyword evidence="3" id="KW-0961">Cell wall biogenesis/degradation</keyword>
<keyword evidence="2 6" id="KW-0436">Ligase</keyword>
<gene>
    <name evidence="6" type="ORF">UR53_C0001G0089</name>
</gene>
<dbReference type="EMBL" id="LBPO01000001">
    <property type="protein sequence ID" value="KKP59589.1"/>
    <property type="molecule type" value="Genomic_DNA"/>
</dbReference>
<evidence type="ECO:0000256" key="3">
    <source>
        <dbReference type="ARBA" id="ARBA00023316"/>
    </source>
</evidence>
<evidence type="ECO:0000256" key="2">
    <source>
        <dbReference type="ARBA" id="ARBA00022598"/>
    </source>
</evidence>
<keyword evidence="4" id="KW-0547">Nucleotide-binding</keyword>
<dbReference type="GO" id="GO:0071555">
    <property type="term" value="P:cell wall organization"/>
    <property type="evidence" value="ECO:0007669"/>
    <property type="project" value="UniProtKB-KW"/>
</dbReference>
<dbReference type="AlphaFoldDB" id="A0A0G0ART0"/>
<dbReference type="GO" id="GO:0008716">
    <property type="term" value="F:D-alanine-D-alanine ligase activity"/>
    <property type="evidence" value="ECO:0007669"/>
    <property type="project" value="InterPro"/>
</dbReference>
<dbReference type="GO" id="GO:0005524">
    <property type="term" value="F:ATP binding"/>
    <property type="evidence" value="ECO:0007669"/>
    <property type="project" value="UniProtKB-UniRule"/>
</dbReference>
<comment type="similarity">
    <text evidence="1">Belongs to the D-alanine--D-alanine ligase family.</text>
</comment>